<accession>A0A2W7IMA2</accession>
<keyword evidence="2" id="KW-1185">Reference proteome</keyword>
<dbReference type="EMBL" id="QKYU01000005">
    <property type="protein sequence ID" value="PZW48315.1"/>
    <property type="molecule type" value="Genomic_DNA"/>
</dbReference>
<gene>
    <name evidence="1" type="ORF">C8P66_10562</name>
</gene>
<protein>
    <recommendedName>
        <fullName evidence="3">RiboL-PSP-HEPN domain-containing protein</fullName>
    </recommendedName>
</protein>
<organism evidence="1 2">
    <name type="scientific">Humitalea rosea</name>
    <dbReference type="NCBI Taxonomy" id="990373"/>
    <lineage>
        <taxon>Bacteria</taxon>
        <taxon>Pseudomonadati</taxon>
        <taxon>Pseudomonadota</taxon>
        <taxon>Alphaproteobacteria</taxon>
        <taxon>Acetobacterales</taxon>
        <taxon>Roseomonadaceae</taxon>
        <taxon>Humitalea</taxon>
    </lineage>
</organism>
<evidence type="ECO:0000313" key="2">
    <source>
        <dbReference type="Proteomes" id="UP000249688"/>
    </source>
</evidence>
<sequence>MLLCILMVRYMPIIIQMDPVVAGGCASFSYVSAMSHDAELSPGPDVFRAVTRSFLIATSDEMIEPLEKLILSDPLCRSLVDNVSSGLHGVISAASLPFSLTSESINKRRFNQFYTAARIRGLTFEDNGNLSKEQDILAFERARIEMENFRNSKDGSNFIANTIVLELSRALSSRDIGAAAAELMNQALSSTWSIFENFASSFIVEWINSDPRRASKVLNCPGLKSYFGKFSIDLDTINENLFDLTKSMGSVLFKGKRLDNINVIRSAISALLSNLNVSKIIGNDLWLLNQRRHLLVHKRGLIDREYLSRTGDKMNIGDSIIVTSDDIIKYILAVRQAVIAIVEAAEKEKEISEE</sequence>
<reference evidence="1 2" key="1">
    <citation type="submission" date="2018-06" db="EMBL/GenBank/DDBJ databases">
        <title>Genomic Encyclopedia of Archaeal and Bacterial Type Strains, Phase II (KMG-II): from individual species to whole genera.</title>
        <authorList>
            <person name="Goeker M."/>
        </authorList>
    </citation>
    <scope>NUCLEOTIDE SEQUENCE [LARGE SCALE GENOMIC DNA]</scope>
    <source>
        <strain evidence="1 2">DSM 24525</strain>
    </source>
</reference>
<proteinExistence type="predicted"/>
<evidence type="ECO:0008006" key="3">
    <source>
        <dbReference type="Google" id="ProtNLM"/>
    </source>
</evidence>
<comment type="caution">
    <text evidence="1">The sequence shown here is derived from an EMBL/GenBank/DDBJ whole genome shotgun (WGS) entry which is preliminary data.</text>
</comment>
<dbReference type="AlphaFoldDB" id="A0A2W7IMA2"/>
<dbReference type="Proteomes" id="UP000249688">
    <property type="component" value="Unassembled WGS sequence"/>
</dbReference>
<name>A0A2W7IMA2_9PROT</name>
<evidence type="ECO:0000313" key="1">
    <source>
        <dbReference type="EMBL" id="PZW48315.1"/>
    </source>
</evidence>